<dbReference type="Gene3D" id="3.40.50.150">
    <property type="entry name" value="Vaccinia Virus protein VP39"/>
    <property type="match status" value="1"/>
</dbReference>
<dbReference type="Pfam" id="PF05175">
    <property type="entry name" value="MTS"/>
    <property type="match status" value="1"/>
</dbReference>
<evidence type="ECO:0000313" key="4">
    <source>
        <dbReference type="EMBL" id="MBR0800722.1"/>
    </source>
</evidence>
<keyword evidence="1 4" id="KW-0489">Methyltransferase</keyword>
<dbReference type="GO" id="GO:0032259">
    <property type="term" value="P:methylation"/>
    <property type="evidence" value="ECO:0007669"/>
    <property type="project" value="UniProtKB-KW"/>
</dbReference>
<keyword evidence="5" id="KW-1185">Reference proteome</keyword>
<organism evidence="4 5">
    <name type="scientific">Bradyrhizobium jicamae</name>
    <dbReference type="NCBI Taxonomy" id="280332"/>
    <lineage>
        <taxon>Bacteria</taxon>
        <taxon>Pseudomonadati</taxon>
        <taxon>Pseudomonadota</taxon>
        <taxon>Alphaproteobacteria</taxon>
        <taxon>Hyphomicrobiales</taxon>
        <taxon>Nitrobacteraceae</taxon>
        <taxon>Bradyrhizobium</taxon>
    </lineage>
</organism>
<keyword evidence="2" id="KW-0949">S-adenosyl-L-methionine</keyword>
<proteinExistence type="predicted"/>
<comment type="caution">
    <text evidence="4">The sequence shown here is derived from an EMBL/GenBank/DDBJ whole genome shotgun (WGS) entry which is preliminary data.</text>
</comment>
<dbReference type="SUPFAM" id="SSF53335">
    <property type="entry name" value="S-adenosyl-L-methionine-dependent methyltransferases"/>
    <property type="match status" value="1"/>
</dbReference>
<dbReference type="InterPro" id="IPR029063">
    <property type="entry name" value="SAM-dependent_MTases_sf"/>
</dbReference>
<keyword evidence="1 4" id="KW-0808">Transferase</keyword>
<accession>A0ABS5FV62</accession>
<gene>
    <name evidence="4" type="ORF">JQ615_35710</name>
</gene>
<dbReference type="Proteomes" id="UP001315278">
    <property type="component" value="Unassembled WGS sequence"/>
</dbReference>
<dbReference type="GO" id="GO:0008168">
    <property type="term" value="F:methyltransferase activity"/>
    <property type="evidence" value="ECO:0007669"/>
    <property type="project" value="UniProtKB-KW"/>
</dbReference>
<dbReference type="RefSeq" id="WP_212495004.1">
    <property type="nucleotide sequence ID" value="NZ_JAFCJH010000060.1"/>
</dbReference>
<evidence type="ECO:0000259" key="3">
    <source>
        <dbReference type="Pfam" id="PF05175"/>
    </source>
</evidence>
<evidence type="ECO:0000313" key="5">
    <source>
        <dbReference type="Proteomes" id="UP001315278"/>
    </source>
</evidence>
<sequence length="506" mass="55726">MSALPPSNHSPDDLPIRIGTAQEFAQVRAFFCDAQFDERTVCAAFNVGSVADIRSQRYNEIDYRPASSANHAAIELFLRGRTISRTDFQKISRDSVFAAFCALGLVRGARRSEMEIVCPVWLYPVDGFVIASDRRDDADGGEYCPPADSVFPALDTGTLKLLSLLPNPDGDALDLCGGCGIGALHLSRTARTAVSADIAERSAHFAEFNAHLNGMDIESAAGDLYAPVLGRQFDLIAAHPPWVPSIDDAIVFRDGGDGGETIIRRIIEGIPLHLRRGGTAVMVSLGRDTSEAGFESRVRRWLGERGSDCDVILGVERLMSIEDVVGSIRRLHLKDDQGRADRLLTDLRRLGTEKFVYGGLFIRRTDAPIVEPPLRLRMLSRARASDFDRLFAWRGRRRFSTFADWMKSAKPRLVPHLEINDGQLVEYGALLPGQIVLRAEQAFSAALKLESWLIPMIGSLDGDRTVEMVFAGRSNQSPANFTLTAFIDLAALMVELGFLELDFPAF</sequence>
<evidence type="ECO:0000256" key="1">
    <source>
        <dbReference type="ARBA" id="ARBA00022603"/>
    </source>
</evidence>
<dbReference type="EMBL" id="JAFCJH010000060">
    <property type="protein sequence ID" value="MBR0800722.1"/>
    <property type="molecule type" value="Genomic_DNA"/>
</dbReference>
<feature type="domain" description="Methyltransferase small" evidence="3">
    <location>
        <begin position="153"/>
        <end position="284"/>
    </location>
</feature>
<dbReference type="InterPro" id="IPR007848">
    <property type="entry name" value="Small_mtfrase_dom"/>
</dbReference>
<evidence type="ECO:0000256" key="2">
    <source>
        <dbReference type="ARBA" id="ARBA00022691"/>
    </source>
</evidence>
<protein>
    <submittedName>
        <fullName evidence="4">Methyltransferase</fullName>
    </submittedName>
</protein>
<name>A0ABS5FV62_9BRAD</name>
<reference evidence="5" key="1">
    <citation type="journal article" date="2021" name="ISME J.">
        <title>Evolutionary origin and ecological implication of a unique nif island in free-living Bradyrhizobium lineages.</title>
        <authorList>
            <person name="Tao J."/>
        </authorList>
    </citation>
    <scope>NUCLEOTIDE SEQUENCE [LARGE SCALE GENOMIC DNA]</scope>
    <source>
        <strain evidence="5">SZCCT0434</strain>
    </source>
</reference>